<evidence type="ECO:0000256" key="4">
    <source>
        <dbReference type="ARBA" id="ARBA00023054"/>
    </source>
</evidence>
<dbReference type="InterPro" id="IPR025756">
    <property type="entry name" value="Myb_CC_LHEQLE"/>
</dbReference>
<evidence type="ECO:0000313" key="10">
    <source>
        <dbReference type="Proteomes" id="UP001054252"/>
    </source>
</evidence>
<dbReference type="PANTHER" id="PTHR31499">
    <property type="entry name" value="MYB FAMILY TRANSCRIPTION FACTOR PHL11"/>
    <property type="match status" value="1"/>
</dbReference>
<dbReference type="Gene3D" id="1.10.10.60">
    <property type="entry name" value="Homeodomain-like"/>
    <property type="match status" value="1"/>
</dbReference>
<evidence type="ECO:0000259" key="8">
    <source>
        <dbReference type="PROSITE" id="PS51294"/>
    </source>
</evidence>
<comment type="similarity">
    <text evidence="2">Belongs to the MYB-CC family.</text>
</comment>
<dbReference type="InterPro" id="IPR017930">
    <property type="entry name" value="Myb_dom"/>
</dbReference>
<protein>
    <recommendedName>
        <fullName evidence="8">HTH myb-type domain-containing protein</fullName>
    </recommendedName>
</protein>
<dbReference type="GO" id="GO:0003677">
    <property type="term" value="F:DNA binding"/>
    <property type="evidence" value="ECO:0007669"/>
    <property type="project" value="InterPro"/>
</dbReference>
<dbReference type="NCBIfam" id="TIGR01557">
    <property type="entry name" value="myb_SHAQKYF"/>
    <property type="match status" value="1"/>
</dbReference>
<dbReference type="Pfam" id="PF14379">
    <property type="entry name" value="Myb_CC_LHEQLE"/>
    <property type="match status" value="1"/>
</dbReference>
<feature type="compositionally biased region" description="Basic and acidic residues" evidence="7">
    <location>
        <begin position="143"/>
        <end position="158"/>
    </location>
</feature>
<proteinExistence type="inferred from homology"/>
<organism evidence="9 10">
    <name type="scientific">Rubroshorea leprosula</name>
    <dbReference type="NCBI Taxonomy" id="152421"/>
    <lineage>
        <taxon>Eukaryota</taxon>
        <taxon>Viridiplantae</taxon>
        <taxon>Streptophyta</taxon>
        <taxon>Embryophyta</taxon>
        <taxon>Tracheophyta</taxon>
        <taxon>Spermatophyta</taxon>
        <taxon>Magnoliopsida</taxon>
        <taxon>eudicotyledons</taxon>
        <taxon>Gunneridae</taxon>
        <taxon>Pentapetalae</taxon>
        <taxon>rosids</taxon>
        <taxon>malvids</taxon>
        <taxon>Malvales</taxon>
        <taxon>Dipterocarpaceae</taxon>
        <taxon>Rubroshorea</taxon>
    </lineage>
</organism>
<keyword evidence="5" id="KW-0804">Transcription</keyword>
<dbReference type="InterPro" id="IPR046955">
    <property type="entry name" value="PHR1-like"/>
</dbReference>
<dbReference type="PROSITE" id="PS51294">
    <property type="entry name" value="HTH_MYB"/>
    <property type="match status" value="1"/>
</dbReference>
<dbReference type="GO" id="GO:0005634">
    <property type="term" value="C:nucleus"/>
    <property type="evidence" value="ECO:0007669"/>
    <property type="project" value="UniProtKB-SubCell"/>
</dbReference>
<evidence type="ECO:0000256" key="6">
    <source>
        <dbReference type="ARBA" id="ARBA00023242"/>
    </source>
</evidence>
<comment type="caution">
    <text evidence="9">The sequence shown here is derived from an EMBL/GenBank/DDBJ whole genome shotgun (WGS) entry which is preliminary data.</text>
</comment>
<evidence type="ECO:0000256" key="3">
    <source>
        <dbReference type="ARBA" id="ARBA00023015"/>
    </source>
</evidence>
<evidence type="ECO:0000256" key="7">
    <source>
        <dbReference type="SAM" id="MobiDB-lite"/>
    </source>
</evidence>
<dbReference type="FunFam" id="1.10.10.60:FF:000002">
    <property type="entry name" value="Myb family transcription factor"/>
    <property type="match status" value="1"/>
</dbReference>
<comment type="subcellular location">
    <subcellularLocation>
        <location evidence="1">Nucleus</location>
    </subcellularLocation>
</comment>
<keyword evidence="6" id="KW-0539">Nucleus</keyword>
<gene>
    <name evidence="9" type="ORF">SLEP1_g30643</name>
</gene>
<keyword evidence="4" id="KW-0175">Coiled coil</keyword>
<evidence type="ECO:0000256" key="1">
    <source>
        <dbReference type="ARBA" id="ARBA00004123"/>
    </source>
</evidence>
<dbReference type="EMBL" id="BPVZ01000055">
    <property type="protein sequence ID" value="GKV20541.1"/>
    <property type="molecule type" value="Genomic_DNA"/>
</dbReference>
<dbReference type="Pfam" id="PF00249">
    <property type="entry name" value="Myb_DNA-binding"/>
    <property type="match status" value="1"/>
</dbReference>
<keyword evidence="10" id="KW-1185">Reference proteome</keyword>
<evidence type="ECO:0000256" key="5">
    <source>
        <dbReference type="ARBA" id="ARBA00023163"/>
    </source>
</evidence>
<dbReference type="InterPro" id="IPR009057">
    <property type="entry name" value="Homeodomain-like_sf"/>
</dbReference>
<dbReference type="InterPro" id="IPR001005">
    <property type="entry name" value="SANT/Myb"/>
</dbReference>
<dbReference type="GO" id="GO:0003700">
    <property type="term" value="F:DNA-binding transcription factor activity"/>
    <property type="evidence" value="ECO:0007669"/>
    <property type="project" value="InterPro"/>
</dbReference>
<dbReference type="SUPFAM" id="SSF46689">
    <property type="entry name" value="Homeodomain-like"/>
    <property type="match status" value="1"/>
</dbReference>
<evidence type="ECO:0000313" key="9">
    <source>
        <dbReference type="EMBL" id="GKV20541.1"/>
    </source>
</evidence>
<dbReference type="PANTHER" id="PTHR31499:SF79">
    <property type="entry name" value="HTH MYB-TYPE DOMAIN-CONTAINING PROTEIN"/>
    <property type="match status" value="1"/>
</dbReference>
<keyword evidence="3" id="KW-0805">Transcription regulation</keyword>
<feature type="region of interest" description="Disordered" evidence="7">
    <location>
        <begin position="141"/>
        <end position="164"/>
    </location>
</feature>
<feature type="region of interest" description="Disordered" evidence="7">
    <location>
        <begin position="223"/>
        <end position="252"/>
    </location>
</feature>
<dbReference type="InterPro" id="IPR006447">
    <property type="entry name" value="Myb_dom_plants"/>
</dbReference>
<name>A0AAV5K6C3_9ROSI</name>
<reference evidence="9 10" key="1">
    <citation type="journal article" date="2021" name="Commun. Biol.">
        <title>The genome of Shorea leprosula (Dipterocarpaceae) highlights the ecological relevance of drought in aseasonal tropical rainforests.</title>
        <authorList>
            <person name="Ng K.K.S."/>
            <person name="Kobayashi M.J."/>
            <person name="Fawcett J.A."/>
            <person name="Hatakeyama M."/>
            <person name="Paape T."/>
            <person name="Ng C.H."/>
            <person name="Ang C.C."/>
            <person name="Tnah L.H."/>
            <person name="Lee C.T."/>
            <person name="Nishiyama T."/>
            <person name="Sese J."/>
            <person name="O'Brien M.J."/>
            <person name="Copetti D."/>
            <person name="Mohd Noor M.I."/>
            <person name="Ong R.C."/>
            <person name="Putra M."/>
            <person name="Sireger I.Z."/>
            <person name="Indrioko S."/>
            <person name="Kosugi Y."/>
            <person name="Izuno A."/>
            <person name="Isagi Y."/>
            <person name="Lee S.L."/>
            <person name="Shimizu K.K."/>
        </authorList>
    </citation>
    <scope>NUCLEOTIDE SEQUENCE [LARGE SCALE GENOMIC DNA]</scope>
    <source>
        <strain evidence="9">214</strain>
    </source>
</reference>
<accession>A0AAV5K6C3</accession>
<dbReference type="Proteomes" id="UP001054252">
    <property type="component" value="Unassembled WGS sequence"/>
</dbReference>
<feature type="domain" description="HTH myb-type" evidence="8">
    <location>
        <begin position="81"/>
        <end position="141"/>
    </location>
</feature>
<evidence type="ECO:0000256" key="2">
    <source>
        <dbReference type="ARBA" id="ARBA00006783"/>
    </source>
</evidence>
<dbReference type="AlphaFoldDB" id="A0AAV5K6C3"/>
<sequence>MLSQMSYLGSSNGNSAFLQPQTSQDWIRTCSYDVHNSFYYHQNDDHRKSSSLTLEEKKQLKYLEDQLGICIKDEQHEGASHVHKQRIRWTPELHELFLNAVEKLGGAESATPKNILRLMNVEGLHVYHVKSHLQKYRLAKNASEMKQDKRSSKSEEMRLAAPTDSDNNVVNLERSMQVLEAMRMQIEMQKLLHEQLKIQRDLQVQIEQHGQYLKKIMEEQEKAGRELLSNPPKEADCSSSSRWQKRQRVDTN</sequence>